<dbReference type="Proteomes" id="UP000325849">
    <property type="component" value="Unassembled WGS sequence"/>
</dbReference>
<accession>A0A5N8VAY6</accession>
<reference evidence="2 3" key="1">
    <citation type="submission" date="2019-07" db="EMBL/GenBank/DDBJ databases">
        <title>New species of Amycolatopsis and Streptomyces.</title>
        <authorList>
            <person name="Duangmal K."/>
            <person name="Teo W.F.A."/>
            <person name="Lipun K."/>
        </authorList>
    </citation>
    <scope>NUCLEOTIDE SEQUENCE [LARGE SCALE GENOMIC DNA]</scope>
    <source>
        <strain evidence="2 3">NBRC 109810</strain>
    </source>
</reference>
<evidence type="ECO:0000313" key="3">
    <source>
        <dbReference type="Proteomes" id="UP000325849"/>
    </source>
</evidence>
<feature type="compositionally biased region" description="Basic and acidic residues" evidence="1">
    <location>
        <begin position="73"/>
        <end position="83"/>
    </location>
</feature>
<feature type="region of interest" description="Disordered" evidence="1">
    <location>
        <begin position="54"/>
        <end position="83"/>
    </location>
</feature>
<keyword evidence="3" id="KW-1185">Reference proteome</keyword>
<dbReference type="RefSeq" id="WP_152886655.1">
    <property type="nucleotide sequence ID" value="NZ_VJZD01000033.1"/>
</dbReference>
<proteinExistence type="predicted"/>
<gene>
    <name evidence="2" type="ORF">FNH09_11080</name>
</gene>
<organism evidence="2 3">
    <name type="scientific">Streptomyces adustus</name>
    <dbReference type="NCBI Taxonomy" id="1609272"/>
    <lineage>
        <taxon>Bacteria</taxon>
        <taxon>Bacillati</taxon>
        <taxon>Actinomycetota</taxon>
        <taxon>Actinomycetes</taxon>
        <taxon>Kitasatosporales</taxon>
        <taxon>Streptomycetaceae</taxon>
        <taxon>Streptomyces</taxon>
    </lineage>
</organism>
<dbReference type="AlphaFoldDB" id="A0A5N8VAY6"/>
<protein>
    <submittedName>
        <fullName evidence="2">Uncharacterized protein</fullName>
    </submittedName>
</protein>
<evidence type="ECO:0000256" key="1">
    <source>
        <dbReference type="SAM" id="MobiDB-lite"/>
    </source>
</evidence>
<name>A0A5N8VAY6_9ACTN</name>
<dbReference type="EMBL" id="VJZD01000033">
    <property type="protein sequence ID" value="MPY31812.1"/>
    <property type="molecule type" value="Genomic_DNA"/>
</dbReference>
<comment type="caution">
    <text evidence="2">The sequence shown here is derived from an EMBL/GenBank/DDBJ whole genome shotgun (WGS) entry which is preliminary data.</text>
</comment>
<evidence type="ECO:0000313" key="2">
    <source>
        <dbReference type="EMBL" id="MPY31812.1"/>
    </source>
</evidence>
<sequence>MEVMEVMEGKAKPTDLSYVKVAEEIAALGKKGCFGKAPARSTSDLDDLLARLGSTALHPPIGTKNPPSPWQPDRPRRTSSADH</sequence>